<proteinExistence type="inferred from homology"/>
<dbReference type="Pfam" id="PF16810">
    <property type="entry name" value="RXLR"/>
    <property type="match status" value="1"/>
</dbReference>
<keyword evidence="4 5" id="KW-0732">Signal</keyword>
<dbReference type="EnsemblProtists" id="Phyra78400">
    <property type="protein sequence ID" value="Phyra78400"/>
    <property type="gene ID" value="Phyra78400"/>
</dbReference>
<evidence type="ECO:0000313" key="8">
    <source>
        <dbReference type="Proteomes" id="UP000005238"/>
    </source>
</evidence>
<dbReference type="GO" id="GO:0005576">
    <property type="term" value="C:extracellular region"/>
    <property type="evidence" value="ECO:0007669"/>
    <property type="project" value="UniProtKB-SubCell"/>
</dbReference>
<dbReference type="VEuPathDB" id="FungiDB:KRP22_2558"/>
<reference evidence="7" key="2">
    <citation type="submission" date="2015-06" db="UniProtKB">
        <authorList>
            <consortium name="EnsemblProtists"/>
        </authorList>
    </citation>
    <scope>IDENTIFICATION</scope>
    <source>
        <strain evidence="7">Pr102</strain>
    </source>
</reference>
<evidence type="ECO:0000256" key="4">
    <source>
        <dbReference type="ARBA" id="ARBA00022729"/>
    </source>
</evidence>
<evidence type="ECO:0000256" key="1">
    <source>
        <dbReference type="ARBA" id="ARBA00004613"/>
    </source>
</evidence>
<name>H3GP20_PHYRM</name>
<dbReference type="Proteomes" id="UP000005238">
    <property type="component" value="Unassembled WGS sequence"/>
</dbReference>
<evidence type="ECO:0000313" key="7">
    <source>
        <dbReference type="EnsemblProtists" id="Phyra78400"/>
    </source>
</evidence>
<evidence type="ECO:0000256" key="5">
    <source>
        <dbReference type="RuleBase" id="RU367124"/>
    </source>
</evidence>
<dbReference type="VEuPathDB" id="FungiDB:KRP23_4202"/>
<evidence type="ECO:0000256" key="6">
    <source>
        <dbReference type="SAM" id="MobiDB-lite"/>
    </source>
</evidence>
<dbReference type="OMA" id="QDTAHED"/>
<dbReference type="InParanoid" id="H3GP20"/>
<keyword evidence="3 5" id="KW-0964">Secreted</keyword>
<accession>H3GP20</accession>
<comment type="subcellular location">
    <subcellularLocation>
        <location evidence="1 5">Secreted</location>
    </subcellularLocation>
</comment>
<evidence type="ECO:0000256" key="2">
    <source>
        <dbReference type="ARBA" id="ARBA00010400"/>
    </source>
</evidence>
<dbReference type="HOGENOM" id="CLU_114744_0_0_1"/>
<keyword evidence="8" id="KW-1185">Reference proteome</keyword>
<reference evidence="8" key="1">
    <citation type="journal article" date="2006" name="Science">
        <title>Phytophthora genome sequences uncover evolutionary origins and mechanisms of pathogenesis.</title>
        <authorList>
            <person name="Tyler B.M."/>
            <person name="Tripathy S."/>
            <person name="Zhang X."/>
            <person name="Dehal P."/>
            <person name="Jiang R.H."/>
            <person name="Aerts A."/>
            <person name="Arredondo F.D."/>
            <person name="Baxter L."/>
            <person name="Bensasson D."/>
            <person name="Beynon J.L."/>
            <person name="Chapman J."/>
            <person name="Damasceno C.M."/>
            <person name="Dorrance A.E."/>
            <person name="Dou D."/>
            <person name="Dickerman A.W."/>
            <person name="Dubchak I.L."/>
            <person name="Garbelotto M."/>
            <person name="Gijzen M."/>
            <person name="Gordon S.G."/>
            <person name="Govers F."/>
            <person name="Grunwald N.J."/>
            <person name="Huang W."/>
            <person name="Ivors K.L."/>
            <person name="Jones R.W."/>
            <person name="Kamoun S."/>
            <person name="Krampis K."/>
            <person name="Lamour K.H."/>
            <person name="Lee M.K."/>
            <person name="McDonald W.H."/>
            <person name="Medina M."/>
            <person name="Meijer H.J."/>
            <person name="Nordberg E.K."/>
            <person name="Maclean D.J."/>
            <person name="Ospina-Giraldo M.D."/>
            <person name="Morris P.F."/>
            <person name="Phuntumart V."/>
            <person name="Putnam N.H."/>
            <person name="Rash S."/>
            <person name="Rose J.K."/>
            <person name="Sakihama Y."/>
            <person name="Salamov A.A."/>
            <person name="Savidor A."/>
            <person name="Scheuring C.F."/>
            <person name="Smith B.M."/>
            <person name="Sobral B.W."/>
            <person name="Terry A."/>
            <person name="Torto-Alalibo T.A."/>
            <person name="Win J."/>
            <person name="Xu Z."/>
            <person name="Zhang H."/>
            <person name="Grigoriev I.V."/>
            <person name="Rokhsar D.S."/>
            <person name="Boore J.L."/>
        </authorList>
    </citation>
    <scope>NUCLEOTIDE SEQUENCE [LARGE SCALE GENOMIC DNA]</scope>
    <source>
        <strain evidence="8">Pr102</strain>
    </source>
</reference>
<feature type="signal peptide" evidence="5">
    <location>
        <begin position="1"/>
        <end position="21"/>
    </location>
</feature>
<dbReference type="AlphaFoldDB" id="H3GP20"/>
<comment type="similarity">
    <text evidence="2 5">Belongs to the RxLR effector family.</text>
</comment>
<dbReference type="EMBL" id="DS566028">
    <property type="status" value="NOT_ANNOTATED_CDS"/>
    <property type="molecule type" value="Genomic_DNA"/>
</dbReference>
<feature type="chain" id="PRO_5028501474" description="RxLR effector protein" evidence="5">
    <location>
        <begin position="22"/>
        <end position="207"/>
    </location>
</feature>
<dbReference type="eggNOG" id="ENOG502RFCW">
    <property type="taxonomic scope" value="Eukaryota"/>
</dbReference>
<evidence type="ECO:0000256" key="3">
    <source>
        <dbReference type="ARBA" id="ARBA00022525"/>
    </source>
</evidence>
<dbReference type="InterPro" id="IPR031825">
    <property type="entry name" value="RXLR"/>
</dbReference>
<comment type="function">
    <text evidence="5">Effector that suppresses plant defense responses during pathogen infection.</text>
</comment>
<comment type="domain">
    <text evidence="5">The RxLR-dEER motif acts to carry the protein into the host cell cytoplasm through binding to cell surface phosphatidylinositol-3-phosphate.</text>
</comment>
<protein>
    <recommendedName>
        <fullName evidence="5">RxLR effector protein</fullName>
    </recommendedName>
</protein>
<feature type="region of interest" description="Disordered" evidence="6">
    <location>
        <begin position="34"/>
        <end position="70"/>
    </location>
</feature>
<organism evidence="7 8">
    <name type="scientific">Phytophthora ramorum</name>
    <name type="common">Sudden oak death agent</name>
    <dbReference type="NCBI Taxonomy" id="164328"/>
    <lineage>
        <taxon>Eukaryota</taxon>
        <taxon>Sar</taxon>
        <taxon>Stramenopiles</taxon>
        <taxon>Oomycota</taxon>
        <taxon>Peronosporomycetes</taxon>
        <taxon>Peronosporales</taxon>
        <taxon>Peronosporaceae</taxon>
        <taxon>Phytophthora</taxon>
    </lineage>
</organism>
<sequence>MRVRLLLAAATLLASIDATTSTVQLKASRVWSSKPQNDRRGLRSNEAVGLENDSVADNDNGTADESGGSEERAIDPAVIAKFEAKMDDVKVEAMFRHWFQGGKTLADVRTLLSLPAKGDAVTYAHWSMYLKYLDFYKEQQAFAAAVAKAEVIKLRFTYKNWFLDRKSSKQVREILELPPTGNAAGYANWEKYLDYLKYCEEISKQYT</sequence>